<reference evidence="8 9" key="1">
    <citation type="submission" date="2024-10" db="EMBL/GenBank/DDBJ databases">
        <title>The Natural Products Discovery Center: Release of the First 8490 Sequenced Strains for Exploring Actinobacteria Biosynthetic Diversity.</title>
        <authorList>
            <person name="Kalkreuter E."/>
            <person name="Kautsar S.A."/>
            <person name="Yang D."/>
            <person name="Bader C.D."/>
            <person name="Teijaro C.N."/>
            <person name="Fluegel L."/>
            <person name="Davis C.M."/>
            <person name="Simpson J.R."/>
            <person name="Lauterbach L."/>
            <person name="Steele A.D."/>
            <person name="Gui C."/>
            <person name="Meng S."/>
            <person name="Li G."/>
            <person name="Viehrig K."/>
            <person name="Ye F."/>
            <person name="Su P."/>
            <person name="Kiefer A.F."/>
            <person name="Nichols A."/>
            <person name="Cepeda A.J."/>
            <person name="Yan W."/>
            <person name="Fan B."/>
            <person name="Jiang Y."/>
            <person name="Adhikari A."/>
            <person name="Zheng C.-J."/>
            <person name="Schuster L."/>
            <person name="Cowan T.M."/>
            <person name="Smanski M.J."/>
            <person name="Chevrette M.G."/>
            <person name="De Carvalho L.P.S."/>
            <person name="Shen B."/>
        </authorList>
    </citation>
    <scope>NUCLEOTIDE SEQUENCE [LARGE SCALE GENOMIC DNA]</scope>
    <source>
        <strain evidence="8 9">NPDC050545</strain>
    </source>
</reference>
<evidence type="ECO:0000256" key="4">
    <source>
        <dbReference type="ARBA" id="ARBA00023136"/>
    </source>
</evidence>
<feature type="transmembrane region" description="Helical" evidence="5">
    <location>
        <begin position="147"/>
        <end position="169"/>
    </location>
</feature>
<evidence type="ECO:0000256" key="6">
    <source>
        <dbReference type="SAM" id="SignalP"/>
    </source>
</evidence>
<protein>
    <submittedName>
        <fullName evidence="8">MFS transporter</fullName>
    </submittedName>
</protein>
<feature type="transmembrane region" description="Helical" evidence="5">
    <location>
        <begin position="360"/>
        <end position="383"/>
    </location>
</feature>
<keyword evidence="4 5" id="KW-0472">Membrane</keyword>
<evidence type="ECO:0000256" key="5">
    <source>
        <dbReference type="SAM" id="Phobius"/>
    </source>
</evidence>
<dbReference type="PROSITE" id="PS00216">
    <property type="entry name" value="SUGAR_TRANSPORT_1"/>
    <property type="match status" value="1"/>
</dbReference>
<keyword evidence="2 5" id="KW-0812">Transmembrane</keyword>
<feature type="domain" description="Major facilitator superfamily (MFS) profile" evidence="7">
    <location>
        <begin position="16"/>
        <end position="411"/>
    </location>
</feature>
<keyword evidence="6" id="KW-0732">Signal</keyword>
<feature type="transmembrane region" description="Helical" evidence="5">
    <location>
        <begin position="175"/>
        <end position="195"/>
    </location>
</feature>
<feature type="chain" id="PRO_5046127490" evidence="6">
    <location>
        <begin position="26"/>
        <end position="411"/>
    </location>
</feature>
<feature type="transmembrane region" description="Helical" evidence="5">
    <location>
        <begin position="227"/>
        <end position="251"/>
    </location>
</feature>
<proteinExistence type="predicted"/>
<comment type="caution">
    <text evidence="8">The sequence shown here is derived from an EMBL/GenBank/DDBJ whole genome shotgun (WGS) entry which is preliminary data.</text>
</comment>
<dbReference type="Proteomes" id="UP001612741">
    <property type="component" value="Unassembled WGS sequence"/>
</dbReference>
<accession>A0ABW7Z9L1</accession>
<dbReference type="InterPro" id="IPR036259">
    <property type="entry name" value="MFS_trans_sf"/>
</dbReference>
<feature type="transmembrane region" description="Helical" evidence="5">
    <location>
        <begin position="56"/>
        <end position="76"/>
    </location>
</feature>
<name>A0ABW7Z9L1_9ACTN</name>
<keyword evidence="9" id="KW-1185">Reference proteome</keyword>
<feature type="transmembrane region" description="Helical" evidence="5">
    <location>
        <begin position="322"/>
        <end position="348"/>
    </location>
</feature>
<dbReference type="PANTHER" id="PTHR23528:SF1">
    <property type="entry name" value="MAJOR FACILITATOR SUPERFAMILY (MFS) PROFILE DOMAIN-CONTAINING PROTEIN"/>
    <property type="match status" value="1"/>
</dbReference>
<evidence type="ECO:0000313" key="8">
    <source>
        <dbReference type="EMBL" id="MFI6504863.1"/>
    </source>
</evidence>
<dbReference type="SUPFAM" id="SSF103473">
    <property type="entry name" value="MFS general substrate transporter"/>
    <property type="match status" value="1"/>
</dbReference>
<dbReference type="EMBL" id="JBITGY010000016">
    <property type="protein sequence ID" value="MFI6504863.1"/>
    <property type="molecule type" value="Genomic_DNA"/>
</dbReference>
<dbReference type="InterPro" id="IPR020846">
    <property type="entry name" value="MFS_dom"/>
</dbReference>
<dbReference type="RefSeq" id="WP_397090793.1">
    <property type="nucleotide sequence ID" value="NZ_JBITGY010000016.1"/>
</dbReference>
<feature type="transmembrane region" description="Helical" evidence="5">
    <location>
        <begin position="298"/>
        <end position="316"/>
    </location>
</feature>
<keyword evidence="3 5" id="KW-1133">Transmembrane helix</keyword>
<dbReference type="PANTHER" id="PTHR23528">
    <property type="match status" value="1"/>
</dbReference>
<feature type="transmembrane region" description="Helical" evidence="5">
    <location>
        <begin position="263"/>
        <end position="286"/>
    </location>
</feature>
<organism evidence="8 9">
    <name type="scientific">Nonomuraea typhae</name>
    <dbReference type="NCBI Taxonomy" id="2603600"/>
    <lineage>
        <taxon>Bacteria</taxon>
        <taxon>Bacillati</taxon>
        <taxon>Actinomycetota</taxon>
        <taxon>Actinomycetes</taxon>
        <taxon>Streptosporangiales</taxon>
        <taxon>Streptosporangiaceae</taxon>
        <taxon>Nonomuraea</taxon>
    </lineage>
</organism>
<gene>
    <name evidence="8" type="ORF">ACIBG2_46285</name>
</gene>
<feature type="transmembrane region" description="Helical" evidence="5">
    <location>
        <begin position="115"/>
        <end position="135"/>
    </location>
</feature>
<dbReference type="InterPro" id="IPR011701">
    <property type="entry name" value="MFS"/>
</dbReference>
<dbReference type="InterPro" id="IPR005829">
    <property type="entry name" value="Sugar_transporter_CS"/>
</dbReference>
<feature type="signal peptide" evidence="6">
    <location>
        <begin position="1"/>
        <end position="25"/>
    </location>
</feature>
<feature type="transmembrane region" description="Helical" evidence="5">
    <location>
        <begin position="389"/>
        <end position="407"/>
    </location>
</feature>
<dbReference type="PROSITE" id="PS50850">
    <property type="entry name" value="MFS"/>
    <property type="match status" value="1"/>
</dbReference>
<evidence type="ECO:0000313" key="9">
    <source>
        <dbReference type="Proteomes" id="UP001612741"/>
    </source>
</evidence>
<evidence type="ECO:0000259" key="7">
    <source>
        <dbReference type="PROSITE" id="PS50850"/>
    </source>
</evidence>
<comment type="subcellular location">
    <subcellularLocation>
        <location evidence="1">Cell membrane</location>
        <topology evidence="1">Multi-pass membrane protein</topology>
    </subcellularLocation>
</comment>
<dbReference type="Gene3D" id="1.20.1250.20">
    <property type="entry name" value="MFS general substrate transporter like domains"/>
    <property type="match status" value="2"/>
</dbReference>
<evidence type="ECO:0000256" key="1">
    <source>
        <dbReference type="ARBA" id="ARBA00004651"/>
    </source>
</evidence>
<evidence type="ECO:0000256" key="2">
    <source>
        <dbReference type="ARBA" id="ARBA00022692"/>
    </source>
</evidence>
<evidence type="ECO:0000256" key="3">
    <source>
        <dbReference type="ARBA" id="ARBA00022989"/>
    </source>
</evidence>
<feature type="transmembrane region" description="Helical" evidence="5">
    <location>
        <begin position="88"/>
        <end position="109"/>
    </location>
</feature>
<sequence length="411" mass="42908">MTATPATRRPTGMRRLFLTIPFASAAAPLAYAAAAYFLPLQVQAIDDAAKIENLSFVQTLSAVAAMIAQPLTGVLSDRTRTRYGARTPWMLIGALLGGVAMCALALSATIAHLTIALMVLQFGFNAFQGPLSSILPDRVPVARRGRFSTLIGLGVILAALLGPVLASAFATRIPVGYVGIAGVVLLVIVAFIALNPDHDNRGAPRPPLSALTFAKAFWVNPLRHPDFFWAFLGRLLIFGGFAMTNTFQMYIAQDYIGLSRDEAAHLVPLIGLAGLPGFLLATAIAGPLSDKIGRRKPIVLAGGLVIAVSALFPIFSPSVTGLVISAVVLTIGFGAFMAVDGALVSEVLPSKDDYGKDLGVINIAATLPNTIAPVAAGAIVTTFGGYAPLYLAVTLIAALGALSVLPIRRVR</sequence>
<dbReference type="Pfam" id="PF07690">
    <property type="entry name" value="MFS_1"/>
    <property type="match status" value="1"/>
</dbReference>